<evidence type="ECO:0000256" key="1">
    <source>
        <dbReference type="PROSITE-ProRule" id="PRU00175"/>
    </source>
</evidence>
<evidence type="ECO:0000256" key="2">
    <source>
        <dbReference type="SAM" id="Phobius"/>
    </source>
</evidence>
<evidence type="ECO:0000313" key="4">
    <source>
        <dbReference type="Proteomes" id="UP000813463"/>
    </source>
</evidence>
<sequence length="330" mass="37870">MGIPSHVPFSTSRLISGVPREQDGVVTNDQIRPIREISFVVRMAMRVSRAKWFTFLRRVFHYQNGTRSHLGDNPFNLCGWMMLEFVALLVQICVTSITLFVSKEERPVWPMRIWVVGYDFGCVVSLLILCWRYRHYHLGGGDDGVNFPDLEQQRDNEESRGLHFVNKCKASLDLIFALWFVMGNVWVFDSRFGSLNGAPKLHILCITILFWNAITYSFPFLLFILFCICVPLISSCIGYNMNLGSAEKGASDDQISQLHCWKFKLVDNSFDAGNSSPAKDNPECCICLTKYKDKEEIRQLPCSHIFHKKCVDQWLTIISCCPLCKQGLDR</sequence>
<gene>
    <name evidence="5" type="primary">LOC110781951</name>
</gene>
<dbReference type="SUPFAM" id="SSF57850">
    <property type="entry name" value="RING/U-box"/>
    <property type="match status" value="1"/>
</dbReference>
<keyword evidence="2" id="KW-0812">Transmembrane</keyword>
<feature type="domain" description="RING-type" evidence="3">
    <location>
        <begin position="284"/>
        <end position="325"/>
    </location>
</feature>
<feature type="transmembrane region" description="Helical" evidence="2">
    <location>
        <begin position="113"/>
        <end position="131"/>
    </location>
</feature>
<keyword evidence="2" id="KW-1133">Transmembrane helix</keyword>
<dbReference type="InterPro" id="IPR001841">
    <property type="entry name" value="Znf_RING"/>
</dbReference>
<feature type="transmembrane region" description="Helical" evidence="2">
    <location>
        <begin position="77"/>
        <end position="101"/>
    </location>
</feature>
<reference evidence="5" key="2">
    <citation type="submission" date="2025-08" db="UniProtKB">
        <authorList>
            <consortium name="RefSeq"/>
        </authorList>
    </citation>
    <scope>IDENTIFICATION</scope>
    <source>
        <tissue evidence="5">Leaf</tissue>
    </source>
</reference>
<keyword evidence="1" id="KW-0479">Metal-binding</keyword>
<name>A0A9R0JNW7_SPIOL</name>
<accession>A0A9R0JNW7</accession>
<dbReference type="Proteomes" id="UP000813463">
    <property type="component" value="Chromosome 2"/>
</dbReference>
<keyword evidence="1" id="KW-0862">Zinc</keyword>
<dbReference type="Gene3D" id="3.30.40.10">
    <property type="entry name" value="Zinc/RING finger domain, C3HC4 (zinc finger)"/>
    <property type="match status" value="1"/>
</dbReference>
<dbReference type="RefSeq" id="XP_021841691.2">
    <property type="nucleotide sequence ID" value="XM_021985999.2"/>
</dbReference>
<dbReference type="GeneID" id="110781951"/>
<dbReference type="PROSITE" id="PS50089">
    <property type="entry name" value="ZF_RING_2"/>
    <property type="match status" value="1"/>
</dbReference>
<dbReference type="GO" id="GO:0008270">
    <property type="term" value="F:zinc ion binding"/>
    <property type="evidence" value="ECO:0007669"/>
    <property type="project" value="UniProtKB-KW"/>
</dbReference>
<dbReference type="Pfam" id="PF13639">
    <property type="entry name" value="zf-RING_2"/>
    <property type="match status" value="1"/>
</dbReference>
<feature type="transmembrane region" description="Helical" evidence="2">
    <location>
        <begin position="208"/>
        <end position="233"/>
    </location>
</feature>
<keyword evidence="2" id="KW-0472">Membrane</keyword>
<keyword evidence="1" id="KW-0863">Zinc-finger</keyword>
<evidence type="ECO:0000259" key="3">
    <source>
        <dbReference type="PROSITE" id="PS50089"/>
    </source>
</evidence>
<organism evidence="4 5">
    <name type="scientific">Spinacia oleracea</name>
    <name type="common">Spinach</name>
    <dbReference type="NCBI Taxonomy" id="3562"/>
    <lineage>
        <taxon>Eukaryota</taxon>
        <taxon>Viridiplantae</taxon>
        <taxon>Streptophyta</taxon>
        <taxon>Embryophyta</taxon>
        <taxon>Tracheophyta</taxon>
        <taxon>Spermatophyta</taxon>
        <taxon>Magnoliopsida</taxon>
        <taxon>eudicotyledons</taxon>
        <taxon>Gunneridae</taxon>
        <taxon>Pentapetalae</taxon>
        <taxon>Caryophyllales</taxon>
        <taxon>Chenopodiaceae</taxon>
        <taxon>Chenopodioideae</taxon>
        <taxon>Anserineae</taxon>
        <taxon>Spinacia</taxon>
    </lineage>
</organism>
<dbReference type="PANTHER" id="PTHR46225">
    <property type="entry name" value="C3H4 TYPE ZINC FINGER PROTEIN"/>
    <property type="match status" value="1"/>
</dbReference>
<feature type="transmembrane region" description="Helical" evidence="2">
    <location>
        <begin position="170"/>
        <end position="188"/>
    </location>
</feature>
<evidence type="ECO:0000313" key="5">
    <source>
        <dbReference type="RefSeq" id="XP_021841691.2"/>
    </source>
</evidence>
<dbReference type="InterPro" id="IPR013083">
    <property type="entry name" value="Znf_RING/FYVE/PHD"/>
</dbReference>
<dbReference type="PANTHER" id="PTHR46225:SF1">
    <property type="entry name" value="RING_U-BOX SUPERFAMILY PROTEIN"/>
    <property type="match status" value="1"/>
</dbReference>
<protein>
    <submittedName>
        <fullName evidence="5">E3 ubiquitin-protein ligase At1g63170</fullName>
    </submittedName>
</protein>
<dbReference type="SMART" id="SM00184">
    <property type="entry name" value="RING"/>
    <property type="match status" value="1"/>
</dbReference>
<keyword evidence="4" id="KW-1185">Reference proteome</keyword>
<dbReference type="KEGG" id="soe:110781951"/>
<reference evidence="4" key="1">
    <citation type="journal article" date="2021" name="Nat. Commun.">
        <title>Genomic analyses provide insights into spinach domestication and the genetic basis of agronomic traits.</title>
        <authorList>
            <person name="Cai X."/>
            <person name="Sun X."/>
            <person name="Xu C."/>
            <person name="Sun H."/>
            <person name="Wang X."/>
            <person name="Ge C."/>
            <person name="Zhang Z."/>
            <person name="Wang Q."/>
            <person name="Fei Z."/>
            <person name="Jiao C."/>
            <person name="Wang Q."/>
        </authorList>
    </citation>
    <scope>NUCLEOTIDE SEQUENCE [LARGE SCALE GENOMIC DNA]</scope>
    <source>
        <strain evidence="4">cv. Varoflay</strain>
    </source>
</reference>
<proteinExistence type="predicted"/>
<dbReference type="AlphaFoldDB" id="A0A9R0JNW7"/>